<dbReference type="AlphaFoldDB" id="A0A450VL72"/>
<name>A0A450VL72_9GAMM</name>
<evidence type="ECO:0000313" key="2">
    <source>
        <dbReference type="EMBL" id="VFK09857.1"/>
    </source>
</evidence>
<protein>
    <submittedName>
        <fullName evidence="1">Uncharacterized protein</fullName>
    </submittedName>
</protein>
<accession>A0A450VL72</accession>
<evidence type="ECO:0000313" key="1">
    <source>
        <dbReference type="EMBL" id="VFK05543.1"/>
    </source>
</evidence>
<dbReference type="EMBL" id="CAADFJ010000651">
    <property type="protein sequence ID" value="VFK09857.1"/>
    <property type="molecule type" value="Genomic_DNA"/>
</dbReference>
<dbReference type="EMBL" id="CAADFI010000597">
    <property type="protein sequence ID" value="VFK05543.1"/>
    <property type="molecule type" value="Genomic_DNA"/>
</dbReference>
<sequence length="44" mass="4755">MREYNAKEIKVEAEDSDAGQPNESIFILTNLANGGVSGVQQSPF</sequence>
<proteinExistence type="predicted"/>
<organism evidence="1">
    <name type="scientific">Candidatus Kentrum eta</name>
    <dbReference type="NCBI Taxonomy" id="2126337"/>
    <lineage>
        <taxon>Bacteria</taxon>
        <taxon>Pseudomonadati</taxon>
        <taxon>Pseudomonadota</taxon>
        <taxon>Gammaproteobacteria</taxon>
        <taxon>Candidatus Kentrum</taxon>
    </lineage>
</organism>
<gene>
    <name evidence="1" type="ORF">BECKH772B_GA0070898_105971</name>
    <name evidence="2" type="ORF">BECKH772C_GA0070978_106511</name>
</gene>
<reference evidence="1" key="1">
    <citation type="submission" date="2019-02" db="EMBL/GenBank/DDBJ databases">
        <authorList>
            <person name="Gruber-Vodicka R. H."/>
            <person name="Seah K. B. B."/>
        </authorList>
    </citation>
    <scope>NUCLEOTIDE SEQUENCE</scope>
    <source>
        <strain evidence="2">BECK_SA2B12</strain>
        <strain evidence="1">BECK_SA2B20</strain>
    </source>
</reference>